<accession>A0ABM8I1A5</accession>
<name>A0ABM8I1A5_9FIRM</name>
<organism evidence="2 3">
    <name type="scientific">Claveliimonas bilis</name>
    <dbReference type="NCBI Taxonomy" id="3028070"/>
    <lineage>
        <taxon>Bacteria</taxon>
        <taxon>Bacillati</taxon>
        <taxon>Bacillota</taxon>
        <taxon>Clostridia</taxon>
        <taxon>Lachnospirales</taxon>
        <taxon>Lachnospiraceae</taxon>
        <taxon>Claveliimonas</taxon>
    </lineage>
</organism>
<gene>
    <name evidence="2" type="ORF">Lac1_08450</name>
</gene>
<keyword evidence="1" id="KW-1133">Transmembrane helix</keyword>
<dbReference type="RefSeq" id="WP_230106935.1">
    <property type="nucleotide sequence ID" value="NZ_AP024845.1"/>
</dbReference>
<keyword evidence="1" id="KW-0812">Transmembrane</keyword>
<proteinExistence type="predicted"/>
<evidence type="ECO:0000256" key="1">
    <source>
        <dbReference type="SAM" id="Phobius"/>
    </source>
</evidence>
<feature type="transmembrane region" description="Helical" evidence="1">
    <location>
        <begin position="9"/>
        <end position="30"/>
    </location>
</feature>
<keyword evidence="1" id="KW-0472">Membrane</keyword>
<evidence type="ECO:0000313" key="3">
    <source>
        <dbReference type="Proteomes" id="UP001305815"/>
    </source>
</evidence>
<evidence type="ECO:0008006" key="4">
    <source>
        <dbReference type="Google" id="ProtNLM"/>
    </source>
</evidence>
<reference evidence="3" key="1">
    <citation type="journal article" date="2023" name="Int. J. Syst. Evol. Microbiol.">
        <title>Claveliimonas bilis gen. nov., sp. nov., deoxycholic acid-producing bacteria isolated from human faeces, and reclassification of Sellimonas monacensis Zenner et al. 2021 as Claveliimonas monacensis comb. nov.</title>
        <authorList>
            <person name="Hisatomi A."/>
            <person name="Kastawa N.W.E.P.G."/>
            <person name="Song I."/>
            <person name="Ohkuma M."/>
            <person name="Fukiya S."/>
            <person name="Sakamoto M."/>
        </authorList>
    </citation>
    <scope>NUCLEOTIDE SEQUENCE [LARGE SCALE GENOMIC DNA]</scope>
    <source>
        <strain evidence="3">12BBH14</strain>
    </source>
</reference>
<sequence>MKKISKKTIGIIIGVVAAVIIIAVIAIMAFRIDIAEAQQIALNQAGGGEIVESEVSSEGLWNEYSYTVVNGDTWYQVDISGFGTVEELETGSGDTWKN</sequence>
<keyword evidence="3" id="KW-1185">Reference proteome</keyword>
<evidence type="ECO:0000313" key="2">
    <source>
        <dbReference type="EMBL" id="BDZ76662.1"/>
    </source>
</evidence>
<protein>
    <recommendedName>
        <fullName evidence="4">PepSY domain-containing protein</fullName>
    </recommendedName>
</protein>
<dbReference type="Proteomes" id="UP001305815">
    <property type="component" value="Chromosome"/>
</dbReference>
<dbReference type="EMBL" id="AP027742">
    <property type="protein sequence ID" value="BDZ76662.1"/>
    <property type="molecule type" value="Genomic_DNA"/>
</dbReference>